<reference evidence="1" key="2">
    <citation type="journal article" date="2015" name="Data Brief">
        <title>Shoot transcriptome of the giant reed, Arundo donax.</title>
        <authorList>
            <person name="Barrero R.A."/>
            <person name="Guerrero F.D."/>
            <person name="Moolhuijzen P."/>
            <person name="Goolsby J.A."/>
            <person name="Tidwell J."/>
            <person name="Bellgard S.E."/>
            <person name="Bellgard M.I."/>
        </authorList>
    </citation>
    <scope>NUCLEOTIDE SEQUENCE</scope>
    <source>
        <tissue evidence="1">Shoot tissue taken approximately 20 cm above the soil surface</tissue>
    </source>
</reference>
<dbReference type="EMBL" id="GBRH01266350">
    <property type="protein sequence ID" value="JAD31545.1"/>
    <property type="molecule type" value="Transcribed_RNA"/>
</dbReference>
<proteinExistence type="predicted"/>
<reference evidence="1" key="1">
    <citation type="submission" date="2014-09" db="EMBL/GenBank/DDBJ databases">
        <authorList>
            <person name="Magalhaes I.L.F."/>
            <person name="Oliveira U."/>
            <person name="Santos F.R."/>
            <person name="Vidigal T.H.D.A."/>
            <person name="Brescovit A.D."/>
            <person name="Santos A.J."/>
        </authorList>
    </citation>
    <scope>NUCLEOTIDE SEQUENCE</scope>
    <source>
        <tissue evidence="1">Shoot tissue taken approximately 20 cm above the soil surface</tissue>
    </source>
</reference>
<accession>A0A0A8Z446</accession>
<protein>
    <submittedName>
        <fullName evidence="1">Uncharacterized protein</fullName>
    </submittedName>
</protein>
<sequence>MREDYAACPDV</sequence>
<name>A0A0A8Z446_ARUDO</name>
<evidence type="ECO:0000313" key="1">
    <source>
        <dbReference type="EMBL" id="JAD31545.1"/>
    </source>
</evidence>
<organism evidence="1">
    <name type="scientific">Arundo donax</name>
    <name type="common">Giant reed</name>
    <name type="synonym">Donax arundinaceus</name>
    <dbReference type="NCBI Taxonomy" id="35708"/>
    <lineage>
        <taxon>Eukaryota</taxon>
        <taxon>Viridiplantae</taxon>
        <taxon>Streptophyta</taxon>
        <taxon>Embryophyta</taxon>
        <taxon>Tracheophyta</taxon>
        <taxon>Spermatophyta</taxon>
        <taxon>Magnoliopsida</taxon>
        <taxon>Liliopsida</taxon>
        <taxon>Poales</taxon>
        <taxon>Poaceae</taxon>
        <taxon>PACMAD clade</taxon>
        <taxon>Arundinoideae</taxon>
        <taxon>Arundineae</taxon>
        <taxon>Arundo</taxon>
    </lineage>
</organism>